<dbReference type="InterPro" id="IPR011707">
    <property type="entry name" value="Cu-oxidase-like_N"/>
</dbReference>
<feature type="domain" description="Plastocyanin-like" evidence="4">
    <location>
        <begin position="65"/>
        <end position="122"/>
    </location>
</feature>
<accession>A0A9Q0FCF3</accession>
<dbReference type="EMBL" id="JAKUCV010006036">
    <property type="protein sequence ID" value="KAJ4828955.1"/>
    <property type="molecule type" value="Genomic_DNA"/>
</dbReference>
<reference evidence="5" key="1">
    <citation type="submission" date="2022-02" db="EMBL/GenBank/DDBJ databases">
        <authorList>
            <person name="Henning P.M."/>
            <person name="McCubbin A.G."/>
            <person name="Shore J.S."/>
        </authorList>
    </citation>
    <scope>NUCLEOTIDE SEQUENCE</scope>
    <source>
        <strain evidence="5">F60SS</strain>
        <tissue evidence="5">Leaves</tissue>
    </source>
</reference>
<feature type="compositionally biased region" description="Polar residues" evidence="2">
    <location>
        <begin position="261"/>
        <end position="280"/>
    </location>
</feature>
<dbReference type="AlphaFoldDB" id="A0A9Q0FCF3"/>
<dbReference type="OrthoDB" id="2143914at2759"/>
<feature type="region of interest" description="Disordered" evidence="2">
    <location>
        <begin position="231"/>
        <end position="289"/>
    </location>
</feature>
<dbReference type="Pfam" id="PF07732">
    <property type="entry name" value="Cu-oxidase_3"/>
    <property type="match status" value="1"/>
</dbReference>
<feature type="signal peptide" evidence="3">
    <location>
        <begin position="1"/>
        <end position="23"/>
    </location>
</feature>
<evidence type="ECO:0000313" key="5">
    <source>
        <dbReference type="EMBL" id="KAJ4828955.1"/>
    </source>
</evidence>
<dbReference type="SUPFAM" id="SSF46689">
    <property type="entry name" value="Homeodomain-like"/>
    <property type="match status" value="1"/>
</dbReference>
<organism evidence="5 6">
    <name type="scientific">Turnera subulata</name>
    <dbReference type="NCBI Taxonomy" id="218843"/>
    <lineage>
        <taxon>Eukaryota</taxon>
        <taxon>Viridiplantae</taxon>
        <taxon>Streptophyta</taxon>
        <taxon>Embryophyta</taxon>
        <taxon>Tracheophyta</taxon>
        <taxon>Spermatophyta</taxon>
        <taxon>Magnoliopsida</taxon>
        <taxon>eudicotyledons</taxon>
        <taxon>Gunneridae</taxon>
        <taxon>Pentapetalae</taxon>
        <taxon>rosids</taxon>
        <taxon>fabids</taxon>
        <taxon>Malpighiales</taxon>
        <taxon>Passifloraceae</taxon>
        <taxon>Turnera</taxon>
    </lineage>
</organism>
<dbReference type="InterPro" id="IPR008972">
    <property type="entry name" value="Cupredoxin"/>
</dbReference>
<evidence type="ECO:0000259" key="4">
    <source>
        <dbReference type="Pfam" id="PF07732"/>
    </source>
</evidence>
<comment type="similarity">
    <text evidence="1">Belongs to the multicopper oxidase family.</text>
</comment>
<dbReference type="SUPFAM" id="SSF49503">
    <property type="entry name" value="Cupredoxins"/>
    <property type="match status" value="1"/>
</dbReference>
<dbReference type="Gene3D" id="2.60.40.420">
    <property type="entry name" value="Cupredoxins - blue copper proteins"/>
    <property type="match status" value="1"/>
</dbReference>
<feature type="non-terminal residue" evidence="5">
    <location>
        <position position="346"/>
    </location>
</feature>
<evidence type="ECO:0000256" key="3">
    <source>
        <dbReference type="SAM" id="SignalP"/>
    </source>
</evidence>
<reference evidence="5" key="2">
    <citation type="journal article" date="2023" name="Plants (Basel)">
        <title>Annotation of the Turnera subulata (Passifloraceae) Draft Genome Reveals the S-Locus Evolved after the Divergence of Turneroideae from Passifloroideae in a Stepwise Manner.</title>
        <authorList>
            <person name="Henning P.M."/>
            <person name="Roalson E.H."/>
            <person name="Mir W."/>
            <person name="McCubbin A.G."/>
            <person name="Shore J.S."/>
        </authorList>
    </citation>
    <scope>NUCLEOTIDE SEQUENCE</scope>
    <source>
        <strain evidence="5">F60SS</strain>
    </source>
</reference>
<dbReference type="InterPro" id="IPR009057">
    <property type="entry name" value="Homeodomain-like_sf"/>
</dbReference>
<evidence type="ECO:0000256" key="2">
    <source>
        <dbReference type="SAM" id="MobiDB-lite"/>
    </source>
</evidence>
<keyword evidence="3" id="KW-0732">Signal</keyword>
<dbReference type="GO" id="GO:0005507">
    <property type="term" value="F:copper ion binding"/>
    <property type="evidence" value="ECO:0007669"/>
    <property type="project" value="InterPro"/>
</dbReference>
<feature type="compositionally biased region" description="Basic and acidic residues" evidence="2">
    <location>
        <begin position="244"/>
        <end position="256"/>
    </location>
</feature>
<comment type="caution">
    <text evidence="5">The sequence shown here is derived from an EMBL/GenBank/DDBJ whole genome shotgun (WGS) entry which is preliminary data.</text>
</comment>
<protein>
    <recommendedName>
        <fullName evidence="4">Plastocyanin-like domain-containing protein</fullName>
    </recommendedName>
</protein>
<dbReference type="Proteomes" id="UP001141552">
    <property type="component" value="Unassembled WGS sequence"/>
</dbReference>
<proteinExistence type="inferred from homology"/>
<dbReference type="PANTHER" id="PTHR10641:SF1413">
    <property type="entry name" value="MYB-RELATED PROTEIN MYB4"/>
    <property type="match status" value="1"/>
</dbReference>
<dbReference type="InterPro" id="IPR015495">
    <property type="entry name" value="Myb_TF_plants"/>
</dbReference>
<evidence type="ECO:0000313" key="6">
    <source>
        <dbReference type="Proteomes" id="UP001141552"/>
    </source>
</evidence>
<evidence type="ECO:0000256" key="1">
    <source>
        <dbReference type="ARBA" id="ARBA00010609"/>
    </source>
</evidence>
<feature type="chain" id="PRO_5040146281" description="Plastocyanin-like domain-containing protein" evidence="3">
    <location>
        <begin position="24"/>
        <end position="346"/>
    </location>
</feature>
<keyword evidence="6" id="KW-1185">Reference proteome</keyword>
<sequence length="346" mass="39111">MANVATSLLLWFSLISVVYDVHAVKQWPSHTSTRFYDFKVQTKTVNKLCNTHQIVVVNDMFPGPVQTKTVNKLCNTHQIVVVNDMFPGPSFPDQLFMPKKGDRIIAKVTNESPYNATIHWATVYGAIVVYPRTGVPYPFNRYCWNLLLGILVFKILTQRMSSALYVTIIAGLMRGGKSCKLRWKNYLRPNIKRGGMSHEEDLIIRMHKVLGNRSVYVKNYWNTHLNKRCSKGKRKTIDSNKNQNDAHDGNPQKTADKAPSLESNSLPISSASPVTTNTEELNGKKQDKEECTVAGSWLPNAQSMNFYVESPAVQVNNSRVILMMSPSSPYLDSIVLLTKCDVLVRR</sequence>
<gene>
    <name evidence="5" type="ORF">Tsubulata_028384</name>
</gene>
<dbReference type="PANTHER" id="PTHR10641">
    <property type="entry name" value="MYB FAMILY TRANSCRIPTION FACTOR"/>
    <property type="match status" value="1"/>
</dbReference>
<name>A0A9Q0FCF3_9ROSI</name>